<evidence type="ECO:0000259" key="2">
    <source>
        <dbReference type="Pfam" id="PF11882"/>
    </source>
</evidence>
<feature type="non-terminal residue" evidence="3">
    <location>
        <position position="85"/>
    </location>
</feature>
<name>A0A0G4KHU7_VERLO</name>
<dbReference type="Pfam" id="PF11882">
    <property type="entry name" value="DUF3402"/>
    <property type="match status" value="1"/>
</dbReference>
<organism evidence="3 4">
    <name type="scientific">Verticillium longisporum</name>
    <name type="common">Verticillium dahliae var. longisporum</name>
    <dbReference type="NCBI Taxonomy" id="100787"/>
    <lineage>
        <taxon>Eukaryota</taxon>
        <taxon>Fungi</taxon>
        <taxon>Dikarya</taxon>
        <taxon>Ascomycota</taxon>
        <taxon>Pezizomycotina</taxon>
        <taxon>Sordariomycetes</taxon>
        <taxon>Hypocreomycetidae</taxon>
        <taxon>Glomerellales</taxon>
        <taxon>Plectosphaerellaceae</taxon>
        <taxon>Verticillium</taxon>
    </lineage>
</organism>
<dbReference type="Proteomes" id="UP000045706">
    <property type="component" value="Unassembled WGS sequence"/>
</dbReference>
<proteinExistence type="predicted"/>
<feature type="region of interest" description="Disordered" evidence="1">
    <location>
        <begin position="14"/>
        <end position="85"/>
    </location>
</feature>
<feature type="domain" description="Far11/STRP C-terminal" evidence="2">
    <location>
        <begin position="1"/>
        <end position="52"/>
    </location>
</feature>
<dbReference type="InterPro" id="IPR021819">
    <property type="entry name" value="Far11/STRP_C"/>
</dbReference>
<evidence type="ECO:0000256" key="1">
    <source>
        <dbReference type="SAM" id="MobiDB-lite"/>
    </source>
</evidence>
<sequence length="85" mass="9692">MRQLWDERVRFMQTGRGWQGDSDDDVNSIDLDPDIDPEEDLGLDLSDMTPEERELIASLRGVSSKRKAESEPLVDYGPHSTIDED</sequence>
<dbReference type="AlphaFoldDB" id="A0A0G4KHU7"/>
<feature type="compositionally biased region" description="Acidic residues" evidence="1">
    <location>
        <begin position="21"/>
        <end position="42"/>
    </location>
</feature>
<dbReference type="EMBL" id="CVQI01000260">
    <property type="protein sequence ID" value="CRJ93796.1"/>
    <property type="molecule type" value="Genomic_DNA"/>
</dbReference>
<accession>A0A0G4KHU7</accession>
<evidence type="ECO:0000313" key="4">
    <source>
        <dbReference type="Proteomes" id="UP000045706"/>
    </source>
</evidence>
<protein>
    <recommendedName>
        <fullName evidence="2">Far11/STRP C-terminal domain-containing protein</fullName>
    </recommendedName>
</protein>
<gene>
    <name evidence="3" type="ORF">BN1723_020778</name>
</gene>
<reference evidence="4" key="1">
    <citation type="submission" date="2015-05" db="EMBL/GenBank/DDBJ databases">
        <authorList>
            <person name="Fogelqvist Johan"/>
        </authorList>
    </citation>
    <scope>NUCLEOTIDE SEQUENCE [LARGE SCALE GENOMIC DNA]</scope>
</reference>
<evidence type="ECO:0000313" key="3">
    <source>
        <dbReference type="EMBL" id="CRJ93796.1"/>
    </source>
</evidence>